<reference evidence="2" key="1">
    <citation type="journal article" date="2020" name="Nature">
        <title>Giant virus diversity and host interactions through global metagenomics.</title>
        <authorList>
            <person name="Schulz F."/>
            <person name="Roux S."/>
            <person name="Paez-Espino D."/>
            <person name="Jungbluth S."/>
            <person name="Walsh D.A."/>
            <person name="Denef V.J."/>
            <person name="McMahon K.D."/>
            <person name="Konstantinidis K.T."/>
            <person name="Eloe-Fadrosh E.A."/>
            <person name="Kyrpides N.C."/>
            <person name="Woyke T."/>
        </authorList>
    </citation>
    <scope>NUCLEOTIDE SEQUENCE</scope>
    <source>
        <strain evidence="2">GVMAG-M-3300009187-29</strain>
    </source>
</reference>
<evidence type="ECO:0000256" key="1">
    <source>
        <dbReference type="SAM" id="Phobius"/>
    </source>
</evidence>
<feature type="transmembrane region" description="Helical" evidence="1">
    <location>
        <begin position="6"/>
        <end position="25"/>
    </location>
</feature>
<proteinExistence type="predicted"/>
<dbReference type="EMBL" id="MN739053">
    <property type="protein sequence ID" value="QHS86303.1"/>
    <property type="molecule type" value="Genomic_DNA"/>
</dbReference>
<keyword evidence="1" id="KW-0812">Transmembrane</keyword>
<name>A0A6C0B4A0_9ZZZZ</name>
<evidence type="ECO:0000313" key="2">
    <source>
        <dbReference type="EMBL" id="QHS86303.1"/>
    </source>
</evidence>
<keyword evidence="1" id="KW-0472">Membrane</keyword>
<dbReference type="SUPFAM" id="SSF53448">
    <property type="entry name" value="Nucleotide-diphospho-sugar transferases"/>
    <property type="match status" value="1"/>
</dbReference>
<keyword evidence="1" id="KW-1133">Transmembrane helix</keyword>
<evidence type="ECO:0008006" key="3">
    <source>
        <dbReference type="Google" id="ProtNLM"/>
    </source>
</evidence>
<organism evidence="2">
    <name type="scientific">viral metagenome</name>
    <dbReference type="NCBI Taxonomy" id="1070528"/>
    <lineage>
        <taxon>unclassified sequences</taxon>
        <taxon>metagenomes</taxon>
        <taxon>organismal metagenomes</taxon>
    </lineage>
</organism>
<dbReference type="AlphaFoldDB" id="A0A6C0B4A0"/>
<dbReference type="InterPro" id="IPR029044">
    <property type="entry name" value="Nucleotide-diphossugar_trans"/>
</dbReference>
<sequence length="312" mass="36421">MNLKYIFYLFFLLAICILILVYYVYDGKYRFFHIFCKSFFVEDKINTEKLKDEFPLVIVTLTTSPKRISKIKVVIDSIMQQTILPNKIVLNLPHVFKRDGSTYDEIPDFITNNELIEINRCEDIGPATKVVPTSLLYNDPDTVLISVDDDIIYNKDVIENLLQYSYEYPDCTITGMVDKYNRYEYNNKLNKYTFYGADVMGFSGVLYKSKFFDGFDKSTLLGLPKFCYASDDLIIANFLFKNQIPIIVLSPIHNVRETLYGNSYDSLKFGGNIDNSGFFDNPFNNLFSHRLNYKNCSQYLNERGELYVKEFL</sequence>
<accession>A0A6C0B4A0</accession>
<protein>
    <recommendedName>
        <fullName evidence="3">Glycosyl transferase 64 domain-containing protein</fullName>
    </recommendedName>
</protein>